<keyword evidence="1" id="KW-0472">Membrane</keyword>
<name>A0A8S1QXM1_9CILI</name>
<evidence type="ECO:0000313" key="2">
    <source>
        <dbReference type="EMBL" id="CAD8120189.1"/>
    </source>
</evidence>
<dbReference type="AlphaFoldDB" id="A0A8S1QXM1"/>
<dbReference type="Proteomes" id="UP000692954">
    <property type="component" value="Unassembled WGS sequence"/>
</dbReference>
<keyword evidence="3" id="KW-1185">Reference proteome</keyword>
<evidence type="ECO:0000256" key="1">
    <source>
        <dbReference type="SAM" id="Phobius"/>
    </source>
</evidence>
<accession>A0A8S1QXM1</accession>
<reference evidence="2" key="1">
    <citation type="submission" date="2021-01" db="EMBL/GenBank/DDBJ databases">
        <authorList>
            <consortium name="Genoscope - CEA"/>
            <person name="William W."/>
        </authorList>
    </citation>
    <scope>NUCLEOTIDE SEQUENCE</scope>
</reference>
<organism evidence="2 3">
    <name type="scientific">Paramecium sonneborni</name>
    <dbReference type="NCBI Taxonomy" id="65129"/>
    <lineage>
        <taxon>Eukaryota</taxon>
        <taxon>Sar</taxon>
        <taxon>Alveolata</taxon>
        <taxon>Ciliophora</taxon>
        <taxon>Intramacronucleata</taxon>
        <taxon>Oligohymenophorea</taxon>
        <taxon>Peniculida</taxon>
        <taxon>Parameciidae</taxon>
        <taxon>Paramecium</taxon>
    </lineage>
</organism>
<protein>
    <recommendedName>
        <fullName evidence="4">Transmembrane protein</fullName>
    </recommendedName>
</protein>
<gene>
    <name evidence="2" type="ORF">PSON_ATCC_30995.1.T1250004</name>
</gene>
<sequence length="137" mass="16403">MEIQNYGIVLQERQNYKTLLSAQERFQMFNSFIFGSVDQNNYLFLNEQENQTKRLFYTEIYLQLFGIQVIILIFPIQYSLAFYQTKFTLLKIFQIMINLSGQLEVKKGINSLYLSQKRNLFRNFGERNTINQKQLGK</sequence>
<evidence type="ECO:0008006" key="4">
    <source>
        <dbReference type="Google" id="ProtNLM"/>
    </source>
</evidence>
<proteinExistence type="predicted"/>
<keyword evidence="1" id="KW-0812">Transmembrane</keyword>
<comment type="caution">
    <text evidence="2">The sequence shown here is derived from an EMBL/GenBank/DDBJ whole genome shotgun (WGS) entry which is preliminary data.</text>
</comment>
<dbReference type="EMBL" id="CAJJDN010000125">
    <property type="protein sequence ID" value="CAD8120189.1"/>
    <property type="molecule type" value="Genomic_DNA"/>
</dbReference>
<keyword evidence="1" id="KW-1133">Transmembrane helix</keyword>
<evidence type="ECO:0000313" key="3">
    <source>
        <dbReference type="Proteomes" id="UP000692954"/>
    </source>
</evidence>
<feature type="transmembrane region" description="Helical" evidence="1">
    <location>
        <begin position="60"/>
        <end position="83"/>
    </location>
</feature>